<dbReference type="Pfam" id="PF12146">
    <property type="entry name" value="Hydrolase_4"/>
    <property type="match status" value="1"/>
</dbReference>
<proteinExistence type="predicted"/>
<organism evidence="2 3">
    <name type="scientific">Schaalia turicensis ACS-279-V-Col4</name>
    <dbReference type="NCBI Taxonomy" id="883077"/>
    <lineage>
        <taxon>Bacteria</taxon>
        <taxon>Bacillati</taxon>
        <taxon>Actinomycetota</taxon>
        <taxon>Actinomycetes</taxon>
        <taxon>Actinomycetales</taxon>
        <taxon>Actinomycetaceae</taxon>
        <taxon>Schaalia</taxon>
    </lineage>
</organism>
<sequence length="395" mass="43675">MTDEDLETRTLHTREAAADSEHLEGLAASDGEPTYDVMSPWGEEGPAPVGQWRTDILGPAYQSQTIELIADAEGDNVATLVKYLPHRDPDVSENAKAFPKSVTLYLHGRNDYFFQTELAQTFAEAGSAFYALDLRKYGRSLRPWQTIGYTDNLNVYDEEIGEALDIIAEENPNLPLILSGHSTGGLITTLWAHRHPGAFDALVLNSAWLEMQTLANLRTTVAPVLERIAQRNPRWEVPGGGGPGFYGRSLTQGWATSGLTVPQACADNPDDPAVKGWEYALAWKRPESYPIPVAWLDAILDGHNTVENDVHLSCPVLSMMSTSSYTGEEWSERIFSSDVVLDVEVIAERSMNLADCVTIARFPGKHDLFLSDPDVRANVRQTMKRWIGAFVTPVE</sequence>
<feature type="domain" description="Serine aminopeptidase S33" evidence="1">
    <location>
        <begin position="99"/>
        <end position="231"/>
    </location>
</feature>
<dbReference type="RefSeq" id="WP_006680766.1">
    <property type="nucleotide sequence ID" value="NZ_JH815208.1"/>
</dbReference>
<protein>
    <recommendedName>
        <fullName evidence="1">Serine aminopeptidase S33 domain-containing protein</fullName>
    </recommendedName>
</protein>
<name>K0YTR1_9ACTO</name>
<dbReference type="InterPro" id="IPR029058">
    <property type="entry name" value="AB_hydrolase_fold"/>
</dbReference>
<dbReference type="EMBL" id="AGWQ01000004">
    <property type="protein sequence ID" value="EJZ86971.1"/>
    <property type="molecule type" value="Genomic_DNA"/>
</dbReference>
<dbReference type="SUPFAM" id="SSF53474">
    <property type="entry name" value="alpha/beta-Hydrolases"/>
    <property type="match status" value="1"/>
</dbReference>
<reference evidence="2 3" key="1">
    <citation type="submission" date="2012-07" db="EMBL/GenBank/DDBJ databases">
        <title>The Genome Sequence of Actinomyces turicensis ACS-279-V-COL4.</title>
        <authorList>
            <consortium name="The Broad Institute Genome Sequencing Platform"/>
            <person name="Earl A."/>
            <person name="Ward D."/>
            <person name="Feldgarden M."/>
            <person name="Gevers D."/>
            <person name="Saerens B."/>
            <person name="Vaneechoutte M."/>
            <person name="Walker B."/>
            <person name="Young S.K."/>
            <person name="Zeng Q."/>
            <person name="Gargeya S."/>
            <person name="Fitzgerald M."/>
            <person name="Haas B."/>
            <person name="Abouelleil A."/>
            <person name="Alvarado L."/>
            <person name="Arachchi H.M."/>
            <person name="Berlin A."/>
            <person name="Chapman S.B."/>
            <person name="Goldberg J."/>
            <person name="Griggs A."/>
            <person name="Gujja S."/>
            <person name="Hansen M."/>
            <person name="Howarth C."/>
            <person name="Imamovic A."/>
            <person name="Larimer J."/>
            <person name="McCowen C."/>
            <person name="Montmayeur A."/>
            <person name="Murphy C."/>
            <person name="Neiman D."/>
            <person name="Pearson M."/>
            <person name="Priest M."/>
            <person name="Roberts A."/>
            <person name="Saif S."/>
            <person name="Shea T."/>
            <person name="Sisk P."/>
            <person name="Sykes S."/>
            <person name="Wortman J."/>
            <person name="Nusbaum C."/>
            <person name="Birren B."/>
        </authorList>
    </citation>
    <scope>NUCLEOTIDE SEQUENCE [LARGE SCALE GENOMIC DNA]</scope>
    <source>
        <strain evidence="2 3">ACS-279-V-Col4</strain>
    </source>
</reference>
<dbReference type="HOGENOM" id="CLU_051796_0_0_11"/>
<dbReference type="InterPro" id="IPR051044">
    <property type="entry name" value="MAG_DAG_Lipase"/>
</dbReference>
<accession>K0YTR1</accession>
<dbReference type="AlphaFoldDB" id="K0YTR1"/>
<comment type="caution">
    <text evidence="2">The sequence shown here is derived from an EMBL/GenBank/DDBJ whole genome shotgun (WGS) entry which is preliminary data.</text>
</comment>
<dbReference type="InterPro" id="IPR022742">
    <property type="entry name" value="Hydrolase_4"/>
</dbReference>
<evidence type="ECO:0000313" key="2">
    <source>
        <dbReference type="EMBL" id="EJZ86971.1"/>
    </source>
</evidence>
<evidence type="ECO:0000313" key="3">
    <source>
        <dbReference type="Proteomes" id="UP000003994"/>
    </source>
</evidence>
<dbReference type="Proteomes" id="UP000003994">
    <property type="component" value="Unassembled WGS sequence"/>
</dbReference>
<evidence type="ECO:0000259" key="1">
    <source>
        <dbReference type="Pfam" id="PF12146"/>
    </source>
</evidence>
<dbReference type="PATRIC" id="fig|883077.3.peg.555"/>
<dbReference type="eggNOG" id="COG2267">
    <property type="taxonomic scope" value="Bacteria"/>
</dbReference>
<dbReference type="Gene3D" id="3.40.50.1820">
    <property type="entry name" value="alpha/beta hydrolase"/>
    <property type="match status" value="1"/>
</dbReference>
<dbReference type="PANTHER" id="PTHR11614">
    <property type="entry name" value="PHOSPHOLIPASE-RELATED"/>
    <property type="match status" value="1"/>
</dbReference>
<gene>
    <name evidence="2" type="ORF">HMPREF9241_00560</name>
</gene>
<keyword evidence="3" id="KW-1185">Reference proteome</keyword>
<dbReference type="STRING" id="883077.HMPREF9241_00560"/>